<reference evidence="2 3" key="1">
    <citation type="journal article" date="2014" name="Am. J. Bot.">
        <title>Genome assembly and annotation for red clover (Trifolium pratense; Fabaceae).</title>
        <authorList>
            <person name="Istvanek J."/>
            <person name="Jaros M."/>
            <person name="Krenek A."/>
            <person name="Repkova J."/>
        </authorList>
    </citation>
    <scope>NUCLEOTIDE SEQUENCE [LARGE SCALE GENOMIC DNA]</scope>
    <source>
        <strain evidence="3">cv. Tatra</strain>
        <tissue evidence="2">Young leaves</tissue>
    </source>
</reference>
<comment type="caution">
    <text evidence="2">The sequence shown here is derived from an EMBL/GenBank/DDBJ whole genome shotgun (WGS) entry which is preliminary data.</text>
</comment>
<organism evidence="2 3">
    <name type="scientific">Trifolium pratense</name>
    <name type="common">Red clover</name>
    <dbReference type="NCBI Taxonomy" id="57577"/>
    <lineage>
        <taxon>Eukaryota</taxon>
        <taxon>Viridiplantae</taxon>
        <taxon>Streptophyta</taxon>
        <taxon>Embryophyta</taxon>
        <taxon>Tracheophyta</taxon>
        <taxon>Spermatophyta</taxon>
        <taxon>Magnoliopsida</taxon>
        <taxon>eudicotyledons</taxon>
        <taxon>Gunneridae</taxon>
        <taxon>Pentapetalae</taxon>
        <taxon>rosids</taxon>
        <taxon>fabids</taxon>
        <taxon>Fabales</taxon>
        <taxon>Fabaceae</taxon>
        <taxon>Papilionoideae</taxon>
        <taxon>50 kb inversion clade</taxon>
        <taxon>NPAAA clade</taxon>
        <taxon>Hologalegina</taxon>
        <taxon>IRL clade</taxon>
        <taxon>Trifolieae</taxon>
        <taxon>Trifolium</taxon>
    </lineage>
</organism>
<proteinExistence type="predicted"/>
<evidence type="ECO:0000313" key="2">
    <source>
        <dbReference type="EMBL" id="PNX63090.1"/>
    </source>
</evidence>
<protein>
    <submittedName>
        <fullName evidence="2">Uncharacterized protein</fullName>
    </submittedName>
</protein>
<evidence type="ECO:0000256" key="1">
    <source>
        <dbReference type="SAM" id="MobiDB-lite"/>
    </source>
</evidence>
<reference evidence="2 3" key="2">
    <citation type="journal article" date="2017" name="Front. Plant Sci.">
        <title>Gene Classification and Mining of Molecular Markers Useful in Red Clover (Trifolium pratense) Breeding.</title>
        <authorList>
            <person name="Istvanek J."/>
            <person name="Dluhosova J."/>
            <person name="Dluhos P."/>
            <person name="Patkova L."/>
            <person name="Nedelnik J."/>
            <person name="Repkova J."/>
        </authorList>
    </citation>
    <scope>NUCLEOTIDE SEQUENCE [LARGE SCALE GENOMIC DNA]</scope>
    <source>
        <strain evidence="3">cv. Tatra</strain>
        <tissue evidence="2">Young leaves</tissue>
    </source>
</reference>
<sequence length="86" mass="9888">MDDLDGISIEQLRSLARNNRSNRDLVRRVVYHSNLVPMPATVPGEGDQQQEQVDDGIDHEDGEINVEDLMDPKDHILVDRHDRIIF</sequence>
<gene>
    <name evidence="2" type="ORF">L195_g061452</name>
</gene>
<dbReference type="AlphaFoldDB" id="A0A2K3K9W5"/>
<name>A0A2K3K9W5_TRIPR</name>
<evidence type="ECO:0000313" key="3">
    <source>
        <dbReference type="Proteomes" id="UP000236291"/>
    </source>
</evidence>
<dbReference type="Proteomes" id="UP000236291">
    <property type="component" value="Unassembled WGS sequence"/>
</dbReference>
<feature type="region of interest" description="Disordered" evidence="1">
    <location>
        <begin position="37"/>
        <end position="58"/>
    </location>
</feature>
<dbReference type="EMBL" id="ASHM01152416">
    <property type="protein sequence ID" value="PNX63090.1"/>
    <property type="molecule type" value="Genomic_DNA"/>
</dbReference>
<accession>A0A2K3K9W5</accession>